<evidence type="ECO:0000256" key="10">
    <source>
        <dbReference type="ARBA" id="ARBA00023136"/>
    </source>
</evidence>
<dbReference type="InterPro" id="IPR000701">
    <property type="entry name" value="SuccDH_FuR_B_TM-su"/>
</dbReference>
<dbReference type="OrthoDB" id="9799441at2"/>
<feature type="transmembrane region" description="Helical" evidence="13">
    <location>
        <begin position="70"/>
        <end position="89"/>
    </location>
</feature>
<evidence type="ECO:0000256" key="11">
    <source>
        <dbReference type="ARBA" id="ARBA00025912"/>
    </source>
</evidence>
<gene>
    <name evidence="14" type="primary">sdhC</name>
    <name evidence="14" type="ORF">GHK24_00480</name>
</gene>
<reference evidence="14 15" key="1">
    <citation type="submission" date="2019-10" db="EMBL/GenBank/DDBJ databases">
        <title>Whole-genome sequence of the purple nonsulfur photosynthetic bacterium Rhodocyclus tenuis.</title>
        <authorList>
            <person name="Kyndt J.A."/>
            <person name="Meyer T.E."/>
        </authorList>
    </citation>
    <scope>NUCLEOTIDE SEQUENCE [LARGE SCALE GENOMIC DNA]</scope>
    <source>
        <strain evidence="14 15">DSM 110</strain>
    </source>
</reference>
<dbReference type="CDD" id="cd03499">
    <property type="entry name" value="SQR_TypeC_SdhC"/>
    <property type="match status" value="1"/>
</dbReference>
<dbReference type="InterPro" id="IPR034804">
    <property type="entry name" value="SQR/QFR_C/D"/>
</dbReference>
<feature type="transmembrane region" description="Helical" evidence="13">
    <location>
        <begin position="30"/>
        <end position="50"/>
    </location>
</feature>
<dbReference type="Pfam" id="PF01127">
    <property type="entry name" value="Sdh_cyt"/>
    <property type="match status" value="1"/>
</dbReference>
<comment type="function">
    <text evidence="1">Membrane-anchoring subunit of succinate dehydrogenase (SDH).</text>
</comment>
<evidence type="ECO:0000256" key="12">
    <source>
        <dbReference type="PIRSR" id="PIRSR000178-1"/>
    </source>
</evidence>
<evidence type="ECO:0000256" key="1">
    <source>
        <dbReference type="ARBA" id="ARBA00004050"/>
    </source>
</evidence>
<keyword evidence="6 13" id="KW-0812">Transmembrane</keyword>
<evidence type="ECO:0000313" key="14">
    <source>
        <dbReference type="EMBL" id="MQY50260.1"/>
    </source>
</evidence>
<comment type="caution">
    <text evidence="14">The sequence shown here is derived from an EMBL/GenBank/DDBJ whole genome shotgun (WGS) entry which is preliminary data.</text>
</comment>
<evidence type="ECO:0000256" key="5">
    <source>
        <dbReference type="ARBA" id="ARBA00022617"/>
    </source>
</evidence>
<protein>
    <recommendedName>
        <fullName evidence="4">Succinate dehydrogenase cytochrome b556 subunit</fullName>
    </recommendedName>
</protein>
<evidence type="ECO:0000313" key="15">
    <source>
        <dbReference type="Proteomes" id="UP000480275"/>
    </source>
</evidence>
<evidence type="ECO:0000256" key="13">
    <source>
        <dbReference type="SAM" id="Phobius"/>
    </source>
</evidence>
<evidence type="ECO:0000256" key="9">
    <source>
        <dbReference type="ARBA" id="ARBA00023004"/>
    </source>
</evidence>
<dbReference type="GO" id="GO:0009055">
    <property type="term" value="F:electron transfer activity"/>
    <property type="evidence" value="ECO:0007669"/>
    <property type="project" value="InterPro"/>
</dbReference>
<comment type="cofactor">
    <cofactor evidence="12">
        <name>heme</name>
        <dbReference type="ChEBI" id="CHEBI:30413"/>
    </cofactor>
    <text evidence="12">The heme is bound between the two transmembrane subunits.</text>
</comment>
<dbReference type="Gene3D" id="1.20.1300.10">
    <property type="entry name" value="Fumarate reductase/succinate dehydrogenase, transmembrane subunit"/>
    <property type="match status" value="1"/>
</dbReference>
<evidence type="ECO:0000256" key="7">
    <source>
        <dbReference type="ARBA" id="ARBA00022723"/>
    </source>
</evidence>
<feature type="transmembrane region" description="Helical" evidence="13">
    <location>
        <begin position="109"/>
        <end position="129"/>
    </location>
</feature>
<dbReference type="InterPro" id="IPR014314">
    <property type="entry name" value="Succ_DH_cytb556"/>
</dbReference>
<dbReference type="EMBL" id="WIXJ01000001">
    <property type="protein sequence ID" value="MQY50260.1"/>
    <property type="molecule type" value="Genomic_DNA"/>
</dbReference>
<dbReference type="GO" id="GO:0016020">
    <property type="term" value="C:membrane"/>
    <property type="evidence" value="ECO:0007669"/>
    <property type="project" value="UniProtKB-SubCell"/>
</dbReference>
<proteinExistence type="inferred from homology"/>
<dbReference type="Proteomes" id="UP000480275">
    <property type="component" value="Unassembled WGS sequence"/>
</dbReference>
<sequence>MADVAIKTKKRPKNLDIWTIRLPLPGVLSIIHRLTGAGLFLLLPVFLWLFERSLATPESFAEVKALGDHLVIRLILLGFIWFYIQHFLAGLRYLLIDLHKGVDLEGARFSTKVVFAASTTLMLVIGAFIL</sequence>
<evidence type="ECO:0000256" key="6">
    <source>
        <dbReference type="ARBA" id="ARBA00022692"/>
    </source>
</evidence>
<comment type="similarity">
    <text evidence="3">Belongs to the cytochrome b560 family.</text>
</comment>
<evidence type="ECO:0000256" key="8">
    <source>
        <dbReference type="ARBA" id="ARBA00022989"/>
    </source>
</evidence>
<keyword evidence="10 13" id="KW-0472">Membrane</keyword>
<keyword evidence="8 13" id="KW-1133">Transmembrane helix</keyword>
<organism evidence="14 15">
    <name type="scientific">Rhodocyclus tenuis</name>
    <name type="common">Rhodospirillum tenue</name>
    <dbReference type="NCBI Taxonomy" id="1066"/>
    <lineage>
        <taxon>Bacteria</taxon>
        <taxon>Pseudomonadati</taxon>
        <taxon>Pseudomonadota</taxon>
        <taxon>Betaproteobacteria</taxon>
        <taxon>Rhodocyclales</taxon>
        <taxon>Rhodocyclaceae</taxon>
        <taxon>Rhodocyclus</taxon>
    </lineage>
</organism>
<keyword evidence="9 12" id="KW-0408">Iron</keyword>
<evidence type="ECO:0000256" key="4">
    <source>
        <dbReference type="ARBA" id="ARBA00020076"/>
    </source>
</evidence>
<evidence type="ECO:0000256" key="2">
    <source>
        <dbReference type="ARBA" id="ARBA00004370"/>
    </source>
</evidence>
<keyword evidence="7 12" id="KW-0479">Metal-binding</keyword>
<accession>A0A6L5JUM6</accession>
<dbReference type="SUPFAM" id="SSF81343">
    <property type="entry name" value="Fumarate reductase respiratory complex transmembrane subunits"/>
    <property type="match status" value="1"/>
</dbReference>
<dbReference type="AlphaFoldDB" id="A0A6L5JUM6"/>
<comment type="subcellular location">
    <subcellularLocation>
        <location evidence="2">Membrane</location>
    </subcellularLocation>
</comment>
<dbReference type="GO" id="GO:0046872">
    <property type="term" value="F:metal ion binding"/>
    <property type="evidence" value="ECO:0007669"/>
    <property type="project" value="UniProtKB-KW"/>
</dbReference>
<dbReference type="GO" id="GO:0006099">
    <property type="term" value="P:tricarboxylic acid cycle"/>
    <property type="evidence" value="ECO:0007669"/>
    <property type="project" value="InterPro"/>
</dbReference>
<dbReference type="NCBIfam" id="TIGR02970">
    <property type="entry name" value="succ_dehyd_cytB"/>
    <property type="match status" value="1"/>
</dbReference>
<name>A0A6L5JUM6_RHOTE</name>
<comment type="subunit">
    <text evidence="11">Part of an enzyme complex containing four subunits: a flavoprotein, an iron-sulfur protein, plus two membrane-anchoring proteins, SdhC and SdhD. The complex can form homotrimers.</text>
</comment>
<evidence type="ECO:0000256" key="3">
    <source>
        <dbReference type="ARBA" id="ARBA00007244"/>
    </source>
</evidence>
<dbReference type="PIRSF" id="PIRSF000178">
    <property type="entry name" value="SDH_cyt_b560"/>
    <property type="match status" value="1"/>
</dbReference>
<keyword evidence="5 12" id="KW-0349">Heme</keyword>
<feature type="binding site" description="axial binding residue" evidence="12">
    <location>
        <position position="86"/>
    </location>
    <ligand>
        <name>heme</name>
        <dbReference type="ChEBI" id="CHEBI:30413"/>
        <note>ligand shared with second transmembrane subunit</note>
    </ligand>
    <ligandPart>
        <name>Fe</name>
        <dbReference type="ChEBI" id="CHEBI:18248"/>
    </ligandPart>
</feature>